<accession>A0A7V8JQW2</accession>
<reference evidence="2" key="1">
    <citation type="journal article" date="2020" name="MBio">
        <title>Horizontal gene transfer to a defensive symbiont with a reduced genome amongst a multipartite beetle microbiome.</title>
        <authorList>
            <person name="Waterworth S.C."/>
            <person name="Florez L.V."/>
            <person name="Rees E.R."/>
            <person name="Hertweck C."/>
            <person name="Kaltenpoth M."/>
            <person name="Kwan J.C."/>
        </authorList>
    </citation>
    <scope>NUCLEOTIDE SEQUENCE [LARGE SCALE GENOMIC DNA]</scope>
</reference>
<sequence>MYPDPKRIRDNRMTVRFDDYEERLLRALADYLGEQPTTMIRELALRQAEELLGVSRDSVAAGSLPRKTA</sequence>
<comment type="caution">
    <text evidence="1">The sequence shown here is derived from an EMBL/GenBank/DDBJ whole genome shotgun (WGS) entry which is preliminary data.</text>
</comment>
<protein>
    <submittedName>
        <fullName evidence="1">Uncharacterized protein</fullName>
    </submittedName>
</protein>
<gene>
    <name evidence="1" type="ORF">GAK30_01556</name>
</gene>
<evidence type="ECO:0000313" key="1">
    <source>
        <dbReference type="EMBL" id="KAF1021867.1"/>
    </source>
</evidence>
<proteinExistence type="predicted"/>
<dbReference type="Proteomes" id="UP000461670">
    <property type="component" value="Unassembled WGS sequence"/>
</dbReference>
<organism evidence="1 2">
    <name type="scientific">Paracidovorax wautersii</name>
    <dbReference type="NCBI Taxonomy" id="1177982"/>
    <lineage>
        <taxon>Bacteria</taxon>
        <taxon>Pseudomonadati</taxon>
        <taxon>Pseudomonadota</taxon>
        <taxon>Betaproteobacteria</taxon>
        <taxon>Burkholderiales</taxon>
        <taxon>Comamonadaceae</taxon>
        <taxon>Paracidovorax</taxon>
    </lineage>
</organism>
<name>A0A7V8JQW2_9BURK</name>
<dbReference type="AlphaFoldDB" id="A0A7V8JQW2"/>
<dbReference type="EMBL" id="WNDQ01000017">
    <property type="protein sequence ID" value="KAF1021867.1"/>
    <property type="molecule type" value="Genomic_DNA"/>
</dbReference>
<evidence type="ECO:0000313" key="2">
    <source>
        <dbReference type="Proteomes" id="UP000461670"/>
    </source>
</evidence>